<proteinExistence type="predicted"/>
<reference evidence="1 2" key="1">
    <citation type="submission" date="2019-02" db="EMBL/GenBank/DDBJ databases">
        <title>Deep-cultivation of Planctomycetes and their phenomic and genomic characterization uncovers novel biology.</title>
        <authorList>
            <person name="Wiegand S."/>
            <person name="Jogler M."/>
            <person name="Boedeker C."/>
            <person name="Pinto D."/>
            <person name="Vollmers J."/>
            <person name="Rivas-Marin E."/>
            <person name="Kohn T."/>
            <person name="Peeters S.H."/>
            <person name="Heuer A."/>
            <person name="Rast P."/>
            <person name="Oberbeckmann S."/>
            <person name="Bunk B."/>
            <person name="Jeske O."/>
            <person name="Meyerdierks A."/>
            <person name="Storesund J.E."/>
            <person name="Kallscheuer N."/>
            <person name="Luecker S."/>
            <person name="Lage O.M."/>
            <person name="Pohl T."/>
            <person name="Merkel B.J."/>
            <person name="Hornburger P."/>
            <person name="Mueller R.-W."/>
            <person name="Bruemmer F."/>
            <person name="Labrenz M."/>
            <person name="Spormann A.M."/>
            <person name="Op den Camp H."/>
            <person name="Overmann J."/>
            <person name="Amann R."/>
            <person name="Jetten M.S.M."/>
            <person name="Mascher T."/>
            <person name="Medema M.H."/>
            <person name="Devos D.P."/>
            <person name="Kaster A.-K."/>
            <person name="Ovreas L."/>
            <person name="Rohde M."/>
            <person name="Galperin M.Y."/>
            <person name="Jogler C."/>
        </authorList>
    </citation>
    <scope>NUCLEOTIDE SEQUENCE [LARGE SCALE GENOMIC DNA]</scope>
    <source>
        <strain evidence="1 2">FF011L</strain>
    </source>
</reference>
<gene>
    <name evidence="1" type="ORF">FF011L_46920</name>
</gene>
<organism evidence="1 2">
    <name type="scientific">Roseimaritima multifibrata</name>
    <dbReference type="NCBI Taxonomy" id="1930274"/>
    <lineage>
        <taxon>Bacteria</taxon>
        <taxon>Pseudomonadati</taxon>
        <taxon>Planctomycetota</taxon>
        <taxon>Planctomycetia</taxon>
        <taxon>Pirellulales</taxon>
        <taxon>Pirellulaceae</taxon>
        <taxon>Roseimaritima</taxon>
    </lineage>
</organism>
<accession>A0A517MLX8</accession>
<evidence type="ECO:0000313" key="1">
    <source>
        <dbReference type="EMBL" id="QDS95891.1"/>
    </source>
</evidence>
<dbReference type="Proteomes" id="UP000320672">
    <property type="component" value="Chromosome"/>
</dbReference>
<evidence type="ECO:0000313" key="2">
    <source>
        <dbReference type="Proteomes" id="UP000320672"/>
    </source>
</evidence>
<dbReference type="KEGG" id="rml:FF011L_46920"/>
<dbReference type="AlphaFoldDB" id="A0A517MLX8"/>
<sequence>MFRHASPLNAGMPPPASRACKWLPQKVPWCTVLNREKSIHRDPAGHLNLPLTR</sequence>
<name>A0A517MLX8_9BACT</name>
<keyword evidence="2" id="KW-1185">Reference proteome</keyword>
<protein>
    <submittedName>
        <fullName evidence="1">Uncharacterized protein</fullName>
    </submittedName>
</protein>
<dbReference type="EMBL" id="CP036262">
    <property type="protein sequence ID" value="QDS95891.1"/>
    <property type="molecule type" value="Genomic_DNA"/>
</dbReference>